<dbReference type="AlphaFoldDB" id="A0A443QC75"/>
<evidence type="ECO:0000256" key="5">
    <source>
        <dbReference type="ARBA" id="ARBA00023136"/>
    </source>
</evidence>
<feature type="non-terminal residue" evidence="7">
    <location>
        <position position="125"/>
    </location>
</feature>
<protein>
    <recommendedName>
        <fullName evidence="9">Solute carrier family 13 member 5-like protein</fullName>
    </recommendedName>
</protein>
<dbReference type="InterPro" id="IPR001898">
    <property type="entry name" value="SLC13A/DASS"/>
</dbReference>
<evidence type="ECO:0000313" key="7">
    <source>
        <dbReference type="EMBL" id="RWS00618.1"/>
    </source>
</evidence>
<comment type="subcellular location">
    <subcellularLocation>
        <location evidence="1">Membrane</location>
        <topology evidence="1">Multi-pass membrane protein</topology>
    </subcellularLocation>
</comment>
<organism evidence="7 8">
    <name type="scientific">Dinothrombium tinctorium</name>
    <dbReference type="NCBI Taxonomy" id="1965070"/>
    <lineage>
        <taxon>Eukaryota</taxon>
        <taxon>Metazoa</taxon>
        <taxon>Ecdysozoa</taxon>
        <taxon>Arthropoda</taxon>
        <taxon>Chelicerata</taxon>
        <taxon>Arachnida</taxon>
        <taxon>Acari</taxon>
        <taxon>Acariformes</taxon>
        <taxon>Trombidiformes</taxon>
        <taxon>Prostigmata</taxon>
        <taxon>Anystina</taxon>
        <taxon>Parasitengona</taxon>
        <taxon>Trombidioidea</taxon>
        <taxon>Trombidiidae</taxon>
        <taxon>Dinothrombium</taxon>
    </lineage>
</organism>
<evidence type="ECO:0008006" key="9">
    <source>
        <dbReference type="Google" id="ProtNLM"/>
    </source>
</evidence>
<feature type="transmembrane region" description="Helical" evidence="6">
    <location>
        <begin position="89"/>
        <end position="108"/>
    </location>
</feature>
<dbReference type="EMBL" id="NCKU01010904">
    <property type="protein sequence ID" value="RWS00618.1"/>
    <property type="molecule type" value="Genomic_DNA"/>
</dbReference>
<dbReference type="Proteomes" id="UP000285301">
    <property type="component" value="Unassembled WGS sequence"/>
</dbReference>
<gene>
    <name evidence="7" type="ORF">B4U79_05929</name>
</gene>
<evidence type="ECO:0000256" key="3">
    <source>
        <dbReference type="ARBA" id="ARBA00022692"/>
    </source>
</evidence>
<keyword evidence="8" id="KW-1185">Reference proteome</keyword>
<sequence length="125" mass="13764">MSETTGRILKIFCHSWRTIIGFIAPLAFMPMAISEYKETKCGYVLSVMAIFWVFEPVHLAVTALMPIALLPLLGILSTEKASLPYMKSANSLFIGGMLLAIAIEHSMLHKRVALKILLIVGSSVK</sequence>
<reference evidence="7 8" key="1">
    <citation type="journal article" date="2018" name="Gigascience">
        <title>Genomes of trombidid mites reveal novel predicted allergens and laterally-transferred genes associated with secondary metabolism.</title>
        <authorList>
            <person name="Dong X."/>
            <person name="Chaisiri K."/>
            <person name="Xia D."/>
            <person name="Armstrong S.D."/>
            <person name="Fang Y."/>
            <person name="Donnelly M.J."/>
            <person name="Kadowaki T."/>
            <person name="McGarry J.W."/>
            <person name="Darby A.C."/>
            <person name="Makepeace B.L."/>
        </authorList>
    </citation>
    <scope>NUCLEOTIDE SEQUENCE [LARGE SCALE GENOMIC DNA]</scope>
    <source>
        <strain evidence="7">UoL-WK</strain>
    </source>
</reference>
<dbReference type="PANTHER" id="PTHR10283">
    <property type="entry name" value="SOLUTE CARRIER FAMILY 13 MEMBER"/>
    <property type="match status" value="1"/>
</dbReference>
<evidence type="ECO:0000256" key="2">
    <source>
        <dbReference type="ARBA" id="ARBA00006772"/>
    </source>
</evidence>
<evidence type="ECO:0000256" key="4">
    <source>
        <dbReference type="ARBA" id="ARBA00022989"/>
    </source>
</evidence>
<dbReference type="GO" id="GO:0015141">
    <property type="term" value="F:succinate transmembrane transporter activity"/>
    <property type="evidence" value="ECO:0007669"/>
    <property type="project" value="TreeGrafter"/>
</dbReference>
<accession>A0A443QC75</accession>
<evidence type="ECO:0000256" key="1">
    <source>
        <dbReference type="ARBA" id="ARBA00004141"/>
    </source>
</evidence>
<keyword evidence="4 6" id="KW-1133">Transmembrane helix</keyword>
<feature type="transmembrane region" description="Helical" evidence="6">
    <location>
        <begin position="45"/>
        <end position="69"/>
    </location>
</feature>
<keyword evidence="3 6" id="KW-0812">Transmembrane</keyword>
<dbReference type="OrthoDB" id="6538048at2759"/>
<dbReference type="STRING" id="1965070.A0A443QC75"/>
<name>A0A443QC75_9ACAR</name>
<evidence type="ECO:0000313" key="8">
    <source>
        <dbReference type="Proteomes" id="UP000285301"/>
    </source>
</evidence>
<evidence type="ECO:0000256" key="6">
    <source>
        <dbReference type="SAM" id="Phobius"/>
    </source>
</evidence>
<comment type="caution">
    <text evidence="7">The sequence shown here is derived from an EMBL/GenBank/DDBJ whole genome shotgun (WGS) entry which is preliminary data.</text>
</comment>
<comment type="similarity">
    <text evidence="2">Belongs to the SLC13A/DASS transporter (TC 2.A.47) family. NADC subfamily.</text>
</comment>
<keyword evidence="5 6" id="KW-0472">Membrane</keyword>
<feature type="transmembrane region" description="Helical" evidence="6">
    <location>
        <begin position="15"/>
        <end position="33"/>
    </location>
</feature>
<dbReference type="GO" id="GO:0015137">
    <property type="term" value="F:citrate transmembrane transporter activity"/>
    <property type="evidence" value="ECO:0007669"/>
    <property type="project" value="TreeGrafter"/>
</dbReference>
<dbReference type="Pfam" id="PF00939">
    <property type="entry name" value="Na_sulph_symp"/>
    <property type="match status" value="1"/>
</dbReference>
<dbReference type="GO" id="GO:0005886">
    <property type="term" value="C:plasma membrane"/>
    <property type="evidence" value="ECO:0007669"/>
    <property type="project" value="TreeGrafter"/>
</dbReference>
<proteinExistence type="inferred from homology"/>
<dbReference type="PANTHER" id="PTHR10283:SF82">
    <property type="entry name" value="SOLUTE CARRIER FAMILY 13 MEMBER 2"/>
    <property type="match status" value="1"/>
</dbReference>